<reference evidence="1 2" key="1">
    <citation type="journal article" date="2021" name="Nat. Commun.">
        <title>Genetic determinants of endophytism in the Arabidopsis root mycobiome.</title>
        <authorList>
            <person name="Mesny F."/>
            <person name="Miyauchi S."/>
            <person name="Thiergart T."/>
            <person name="Pickel B."/>
            <person name="Atanasova L."/>
            <person name="Karlsson M."/>
            <person name="Huettel B."/>
            <person name="Barry K.W."/>
            <person name="Haridas S."/>
            <person name="Chen C."/>
            <person name="Bauer D."/>
            <person name="Andreopoulos W."/>
            <person name="Pangilinan J."/>
            <person name="LaButti K."/>
            <person name="Riley R."/>
            <person name="Lipzen A."/>
            <person name="Clum A."/>
            <person name="Drula E."/>
            <person name="Henrissat B."/>
            <person name="Kohler A."/>
            <person name="Grigoriev I.V."/>
            <person name="Martin F.M."/>
            <person name="Hacquard S."/>
        </authorList>
    </citation>
    <scope>NUCLEOTIDE SEQUENCE [LARGE SCALE GENOMIC DNA]</scope>
    <source>
        <strain evidence="1 2">MPI-SDFR-AT-0079</strain>
    </source>
</reference>
<comment type="caution">
    <text evidence="1">The sequence shown here is derived from an EMBL/GenBank/DDBJ whole genome shotgun (WGS) entry which is preliminary data.</text>
</comment>
<sequence length="733" mass="80740">MEPLSITAGAVGLAAHVLRSAAYVKEAVDQFRDAPTLAHDIEHEIKIVQAALRQVEAALQRDPQAINRLSLADIFELSVEGCRDTLQDITQEFEALFGRHDWRLKLAVLETKKGSLMLLVQALSLHSVQEMQELLQQNMRTLDIARLGLDDMVHSYPAYTAKDLDSTASGIDSGNSMLGDRDSVVSNTRFNFDDICFDSKPYRHTVARVAAKNRSHYKRRDADALSSPPLLLATRETEAEAGTTTHEVPTPIHLTGVPPEEHQAVLMKLREAEALIRTLQGRTKQPGTMPRENPAVADPSQHPLRVEDNVHEPLQAMAPQTAEIGSTKQPQVVDDLLRPTTKSRRRSALPVEDTRDFRPVRILVRNKPGITTRLDSKAAGAINEPSAPSDKSPAAAGPTRSPGRPRLTHSRKDIGILTEYLMGTREEKAEPSIKGHFSPRERSSPQHMMITHLHGETTQTLNADTGREVTLASIPDTQVEDRPKATSRAISAATSLGHPRPWLATNGEEERLIPNAISTIPSRSPLEILERRLSHTKAHVMPELDVLKGQRALPKLDIEANARQLTPNVKEEAHEVFQYVVPPARPNPPLLLPTNHSFQGPDASRTNKVQKRAVTVPRPRLGYNPNLHVLDVDRVVNGIMENTAQRVRGSNVPTGNGAQAHPLARGLLEARSAKEEEATKKRSVFIRAFKGITGPGNNNLATIEDILGKLLVEVETLKTEAQQDKGDTVVKGR</sequence>
<proteinExistence type="predicted"/>
<dbReference type="Proteomes" id="UP000724584">
    <property type="component" value="Unassembled WGS sequence"/>
</dbReference>
<organism evidence="1 2">
    <name type="scientific">Chaetomium tenue</name>
    <dbReference type="NCBI Taxonomy" id="1854479"/>
    <lineage>
        <taxon>Eukaryota</taxon>
        <taxon>Fungi</taxon>
        <taxon>Dikarya</taxon>
        <taxon>Ascomycota</taxon>
        <taxon>Pezizomycotina</taxon>
        <taxon>Sordariomycetes</taxon>
        <taxon>Sordariomycetidae</taxon>
        <taxon>Sordariales</taxon>
        <taxon>Chaetomiaceae</taxon>
        <taxon>Chaetomium</taxon>
    </lineage>
</organism>
<evidence type="ECO:0000313" key="1">
    <source>
        <dbReference type="EMBL" id="KAH6637309.1"/>
    </source>
</evidence>
<accession>A0ACB7PDM6</accession>
<name>A0ACB7PDM6_9PEZI</name>
<dbReference type="EMBL" id="JAGIZQ010000003">
    <property type="protein sequence ID" value="KAH6637309.1"/>
    <property type="molecule type" value="Genomic_DNA"/>
</dbReference>
<keyword evidence="2" id="KW-1185">Reference proteome</keyword>
<evidence type="ECO:0000313" key="2">
    <source>
        <dbReference type="Proteomes" id="UP000724584"/>
    </source>
</evidence>
<protein>
    <submittedName>
        <fullName evidence="1">Uncharacterized protein</fullName>
    </submittedName>
</protein>
<gene>
    <name evidence="1" type="ORF">F5144DRAFT_620328</name>
</gene>